<reference evidence="3 4" key="1">
    <citation type="journal article" date="2011" name="Cell">
        <title>Insight into structure and assembly of the nuclear pore complex by utilizing the genome of a eukaryotic thermophile.</title>
        <authorList>
            <person name="Amlacher S."/>
            <person name="Sarges P."/>
            <person name="Flemming D."/>
            <person name="van Noort V."/>
            <person name="Kunze R."/>
            <person name="Devos D.P."/>
            <person name="Arumugam M."/>
            <person name="Bork P."/>
            <person name="Hurt E."/>
        </authorList>
    </citation>
    <scope>NUCLEOTIDE SEQUENCE [LARGE SCALE GENOMIC DNA]</scope>
    <source>
        <strain evidence="4">DSM 1495 / CBS 144.50 / IMI 039719</strain>
    </source>
</reference>
<organism evidence="4">
    <name type="scientific">Chaetomium thermophilum (strain DSM 1495 / CBS 144.50 / IMI 039719)</name>
    <name type="common">Thermochaetoides thermophila</name>
    <dbReference type="NCBI Taxonomy" id="759272"/>
    <lineage>
        <taxon>Eukaryota</taxon>
        <taxon>Fungi</taxon>
        <taxon>Dikarya</taxon>
        <taxon>Ascomycota</taxon>
        <taxon>Pezizomycotina</taxon>
        <taxon>Sordariomycetes</taxon>
        <taxon>Sordariomycetidae</taxon>
        <taxon>Sordariales</taxon>
        <taxon>Chaetomiaceae</taxon>
        <taxon>Thermochaetoides</taxon>
    </lineage>
</organism>
<feature type="compositionally biased region" description="Low complexity" evidence="2">
    <location>
        <begin position="449"/>
        <end position="462"/>
    </location>
</feature>
<dbReference type="Proteomes" id="UP000008066">
    <property type="component" value="Unassembled WGS sequence"/>
</dbReference>
<dbReference type="HOGENOM" id="CLU_015774_1_0_1"/>
<dbReference type="EMBL" id="GL988045">
    <property type="protein sequence ID" value="EGS18480.1"/>
    <property type="molecule type" value="Genomic_DNA"/>
</dbReference>
<accession>G0SD50</accession>
<dbReference type="RefSeq" id="XP_006695425.1">
    <property type="nucleotide sequence ID" value="XM_006695362.1"/>
</dbReference>
<feature type="compositionally biased region" description="Pro residues" evidence="2">
    <location>
        <begin position="333"/>
        <end position="349"/>
    </location>
</feature>
<feature type="compositionally biased region" description="Low complexity" evidence="2">
    <location>
        <begin position="254"/>
        <end position="265"/>
    </location>
</feature>
<feature type="region of interest" description="Disordered" evidence="2">
    <location>
        <begin position="529"/>
        <end position="565"/>
    </location>
</feature>
<evidence type="ECO:0000256" key="2">
    <source>
        <dbReference type="SAM" id="MobiDB-lite"/>
    </source>
</evidence>
<keyword evidence="4" id="KW-1185">Reference proteome</keyword>
<feature type="compositionally biased region" description="Basic and acidic residues" evidence="2">
    <location>
        <begin position="556"/>
        <end position="565"/>
    </location>
</feature>
<sequence length="565" mass="60895">MQHMAICWAACFLSDTGHVERPFAQSHKDRVIQLLNRQLLVSASDEMIAAVLQLIVVEWLWGSAELLQTHRNCLQQLILTRGGLNTLGLHGLISKHAVTTDVAIALSFENEPTLRGSPVFDFDDNTQAPFRVTQNTPFDFSSIAFAQWAPAHPARIAEPVASILEDIRTLLKAVHKSLENPYDLKELQRVRSTALFVQERLNKAPTDIITGHRPSATLSPGTPSPGSTNIPSPSLQPHRTSASRSRTPQPAAPPLTQQPLPGAPGISLTAPQPIRQPILPGPQQPDWRGPDFSQTLSPHLQPPSPLPSISPVPSPILSSTSVSSGIAVVSPSPSSPAPPPPLSPSPGPTTPSSVSNGPTEQDYIYQVVRQAALLYTKAIIARKPFSQVVTAEEFQNLWTTAWHVPLSTWRSLLGVFNWILLPISCRGKQAFGSTPAGRDVNSEGAVDPSLSGQGQSQAQGQEGSKRKGKEKSQGVGISTPHDRYVKGMLNLTLLQMAMENWAIAKKIMEGEIALQRWLANKSEAESFMSGAASGQGWEGAGEDSSVLQQAGMAVSGEDKGKRRFS</sequence>
<feature type="region of interest" description="Disordered" evidence="2">
    <location>
        <begin position="206"/>
        <end position="358"/>
    </location>
</feature>
<dbReference type="KEGG" id="cthr:CTHT_0050820"/>
<feature type="compositionally biased region" description="Low complexity" evidence="2">
    <location>
        <begin position="315"/>
        <end position="332"/>
    </location>
</feature>
<gene>
    <name evidence="3" type="ORF">CTHT_0050820</name>
</gene>
<protein>
    <submittedName>
        <fullName evidence="3">Uncharacterized protein</fullName>
    </submittedName>
</protein>
<dbReference type="eggNOG" id="ENOG502T0BR">
    <property type="taxonomic scope" value="Eukaryota"/>
</dbReference>
<dbReference type="AlphaFoldDB" id="G0SD50"/>
<proteinExistence type="predicted"/>
<feature type="compositionally biased region" description="Pro residues" evidence="2">
    <location>
        <begin position="300"/>
        <end position="314"/>
    </location>
</feature>
<feature type="compositionally biased region" description="Polar residues" evidence="2">
    <location>
        <begin position="216"/>
        <end position="246"/>
    </location>
</feature>
<evidence type="ECO:0000313" key="3">
    <source>
        <dbReference type="EMBL" id="EGS18480.1"/>
    </source>
</evidence>
<keyword evidence="1" id="KW-0539">Nucleus</keyword>
<dbReference type="InterPro" id="IPR021858">
    <property type="entry name" value="Fun_TF"/>
</dbReference>
<dbReference type="GeneID" id="18259120"/>
<feature type="region of interest" description="Disordered" evidence="2">
    <location>
        <begin position="432"/>
        <end position="479"/>
    </location>
</feature>
<evidence type="ECO:0000256" key="1">
    <source>
        <dbReference type="ARBA" id="ARBA00023242"/>
    </source>
</evidence>
<dbReference type="OrthoDB" id="415825at2759"/>
<dbReference type="PANTHER" id="PTHR37540:SF9">
    <property type="entry name" value="ZN(2)-C6 FUNGAL-TYPE DOMAIN-CONTAINING PROTEIN"/>
    <property type="match status" value="1"/>
</dbReference>
<dbReference type="PANTHER" id="PTHR37540">
    <property type="entry name" value="TRANSCRIPTION FACTOR (ACR-2), PUTATIVE-RELATED-RELATED"/>
    <property type="match status" value="1"/>
</dbReference>
<dbReference type="Pfam" id="PF11951">
    <property type="entry name" value="Fungal_trans_2"/>
    <property type="match status" value="1"/>
</dbReference>
<evidence type="ECO:0000313" key="4">
    <source>
        <dbReference type="Proteomes" id="UP000008066"/>
    </source>
</evidence>
<name>G0SD50_CHATD</name>